<sequence>MEAAKLSELLIEIESIISYIEEKELLYKEKIDTTHVAHQESALNLIHYLSLRSFDIAKIQKKLGELGISRLAKAEGHILNSLYKCHFYIKMLLGEQALFPEKGITTQESKKLTRKNTKQLFGYRKKGRRVRIMVTLPSEAAYNYELVYKIAAAGMNCARINCAHDTPEVWHLMIDNVKKAAIQLKKRIKITMDLGGPKIRTGALEEGLKIKKITPNRDDRGNIIHPANIKFTSNVVEKNDIPVYDKDWLSSLQINDKITLKDTRGKEHKLKVSEIQNDGVSVKSNKTIYFETNMVLTTKNGATTTVGELPEIQNYLNLHTGDELLMYKEAIIGKKATIDNENKVIRPACISCTSQEVFSQVSIGDPIYFDDGKVPGEIIACSENEIKIKIGTTKPGGAKLKSDKGINLPASKLNIHGLTSKDKQDLVFVAEHADVVNFSFVNTAEDVKQLHELLQSLNVDNKLGVILKIETNEAFNNFSEILLEAMKLKLVGVMIARGDLAIEVGWENIGWVQREILAICNAAHIPVVWATQVLENMAKKGLPSRSEITDTTQSLKAECVMLNKGPYIVNAIRLLDTILTKLEKYQSKNDSMSPSLSKL</sequence>
<dbReference type="InterPro" id="IPR011037">
    <property type="entry name" value="Pyrv_Knase-like_insert_dom_sf"/>
</dbReference>
<evidence type="ECO:0000256" key="4">
    <source>
        <dbReference type="ARBA" id="ARBA00022679"/>
    </source>
</evidence>
<dbReference type="GO" id="GO:0016301">
    <property type="term" value="F:kinase activity"/>
    <property type="evidence" value="ECO:0007669"/>
    <property type="project" value="UniProtKB-KW"/>
</dbReference>
<dbReference type="UniPathway" id="UPA00109">
    <property type="reaction ID" value="UER00188"/>
</dbReference>
<evidence type="ECO:0000256" key="6">
    <source>
        <dbReference type="ARBA" id="ARBA00022741"/>
    </source>
</evidence>
<dbReference type="EC" id="2.7.1.40" evidence="3"/>
<dbReference type="PANTHER" id="PTHR11817">
    <property type="entry name" value="PYRUVATE KINASE"/>
    <property type="match status" value="1"/>
</dbReference>
<dbReference type="NCBIfam" id="NF011314">
    <property type="entry name" value="PRK14725.1"/>
    <property type="match status" value="1"/>
</dbReference>
<proteinExistence type="inferred from homology"/>
<dbReference type="InterPro" id="IPR015813">
    <property type="entry name" value="Pyrv/PenolPyrv_kinase-like_dom"/>
</dbReference>
<evidence type="ECO:0000256" key="2">
    <source>
        <dbReference type="ARBA" id="ARBA00008663"/>
    </source>
</evidence>
<dbReference type="AlphaFoldDB" id="A0A504J5P9"/>
<protein>
    <recommendedName>
        <fullName evidence="3">pyruvate kinase</fullName>
        <ecNumber evidence="3">2.7.1.40</ecNumber>
    </recommendedName>
</protein>
<dbReference type="Gene3D" id="2.40.33.10">
    <property type="entry name" value="PK beta-barrel domain-like"/>
    <property type="match status" value="2"/>
</dbReference>
<dbReference type="EMBL" id="VFWZ01000003">
    <property type="protein sequence ID" value="TPN86127.1"/>
    <property type="molecule type" value="Genomic_DNA"/>
</dbReference>
<evidence type="ECO:0000256" key="7">
    <source>
        <dbReference type="ARBA" id="ARBA00022777"/>
    </source>
</evidence>
<keyword evidence="11" id="KW-0670">Pyruvate</keyword>
<evidence type="ECO:0000256" key="5">
    <source>
        <dbReference type="ARBA" id="ARBA00022723"/>
    </source>
</evidence>
<evidence type="ECO:0000259" key="12">
    <source>
        <dbReference type="Pfam" id="PF00224"/>
    </source>
</evidence>
<organism evidence="13 14">
    <name type="scientific">Aquimarina algicola</name>
    <dbReference type="NCBI Taxonomy" id="2589995"/>
    <lineage>
        <taxon>Bacteria</taxon>
        <taxon>Pseudomonadati</taxon>
        <taxon>Bacteroidota</taxon>
        <taxon>Flavobacteriia</taxon>
        <taxon>Flavobacteriales</taxon>
        <taxon>Flavobacteriaceae</taxon>
        <taxon>Aquimarina</taxon>
    </lineage>
</organism>
<accession>A0A504J5P9</accession>
<comment type="similarity">
    <text evidence="2">Belongs to the pyruvate kinase family.</text>
</comment>
<evidence type="ECO:0000256" key="11">
    <source>
        <dbReference type="ARBA" id="ARBA00023317"/>
    </source>
</evidence>
<feature type="domain" description="Pyruvate kinase barrel" evidence="12">
    <location>
        <begin position="301"/>
        <end position="563"/>
    </location>
</feature>
<keyword evidence="10" id="KW-0324">Glycolysis</keyword>
<dbReference type="GO" id="GO:0030955">
    <property type="term" value="F:potassium ion binding"/>
    <property type="evidence" value="ECO:0007669"/>
    <property type="project" value="InterPro"/>
</dbReference>
<comment type="pathway">
    <text evidence="1">Carbohydrate degradation; glycolysis; pyruvate from D-glyceraldehyde 3-phosphate: step 5/5.</text>
</comment>
<evidence type="ECO:0000256" key="10">
    <source>
        <dbReference type="ARBA" id="ARBA00023152"/>
    </source>
</evidence>
<evidence type="ECO:0000313" key="14">
    <source>
        <dbReference type="Proteomes" id="UP000315540"/>
    </source>
</evidence>
<dbReference type="RefSeq" id="WP_140593462.1">
    <property type="nucleotide sequence ID" value="NZ_VFWZ01000003.1"/>
</dbReference>
<evidence type="ECO:0000256" key="1">
    <source>
        <dbReference type="ARBA" id="ARBA00004997"/>
    </source>
</evidence>
<dbReference type="Gene3D" id="3.20.20.60">
    <property type="entry name" value="Phosphoenolpyruvate-binding domains"/>
    <property type="match status" value="2"/>
</dbReference>
<dbReference type="Pfam" id="PF00224">
    <property type="entry name" value="PK"/>
    <property type="match status" value="2"/>
</dbReference>
<name>A0A504J5P9_9FLAO</name>
<dbReference type="GO" id="GO:0000287">
    <property type="term" value="F:magnesium ion binding"/>
    <property type="evidence" value="ECO:0007669"/>
    <property type="project" value="InterPro"/>
</dbReference>
<evidence type="ECO:0000313" key="13">
    <source>
        <dbReference type="EMBL" id="TPN86127.1"/>
    </source>
</evidence>
<dbReference type="InterPro" id="IPR015806">
    <property type="entry name" value="Pyrv_Knase_insert_dom_sf"/>
</dbReference>
<dbReference type="SUPFAM" id="SSF50800">
    <property type="entry name" value="PK beta-barrel domain-like"/>
    <property type="match status" value="1"/>
</dbReference>
<keyword evidence="14" id="KW-1185">Reference proteome</keyword>
<evidence type="ECO:0000256" key="9">
    <source>
        <dbReference type="ARBA" id="ARBA00022842"/>
    </source>
</evidence>
<dbReference type="Proteomes" id="UP000315540">
    <property type="component" value="Unassembled WGS sequence"/>
</dbReference>
<dbReference type="GO" id="GO:0004743">
    <property type="term" value="F:pyruvate kinase activity"/>
    <property type="evidence" value="ECO:0007669"/>
    <property type="project" value="UniProtKB-EC"/>
</dbReference>
<reference evidence="13 14" key="1">
    <citation type="submission" date="2019-06" db="EMBL/GenBank/DDBJ databases">
        <authorList>
            <person name="Meng X."/>
        </authorList>
    </citation>
    <scope>NUCLEOTIDE SEQUENCE [LARGE SCALE GENOMIC DNA]</scope>
    <source>
        <strain evidence="13 14">M625</strain>
    </source>
</reference>
<dbReference type="InterPro" id="IPR015793">
    <property type="entry name" value="Pyrv_Knase_brl"/>
</dbReference>
<keyword evidence="7" id="KW-0418">Kinase</keyword>
<keyword evidence="5" id="KW-0479">Metal-binding</keyword>
<dbReference type="InterPro" id="IPR040442">
    <property type="entry name" value="Pyrv_kinase-like_dom_sf"/>
</dbReference>
<evidence type="ECO:0000256" key="3">
    <source>
        <dbReference type="ARBA" id="ARBA00012142"/>
    </source>
</evidence>
<evidence type="ECO:0000256" key="8">
    <source>
        <dbReference type="ARBA" id="ARBA00022840"/>
    </source>
</evidence>
<gene>
    <name evidence="13" type="ORF">FHK87_12705</name>
</gene>
<dbReference type="OrthoDB" id="9812123at2"/>
<comment type="caution">
    <text evidence="13">The sequence shown here is derived from an EMBL/GenBank/DDBJ whole genome shotgun (WGS) entry which is preliminary data.</text>
</comment>
<keyword evidence="9" id="KW-0460">Magnesium</keyword>
<dbReference type="InterPro" id="IPR001697">
    <property type="entry name" value="Pyr_Knase"/>
</dbReference>
<keyword evidence="8" id="KW-0067">ATP-binding</keyword>
<dbReference type="SUPFAM" id="SSF51621">
    <property type="entry name" value="Phosphoenolpyruvate/pyruvate domain"/>
    <property type="match status" value="1"/>
</dbReference>
<keyword evidence="4" id="KW-0808">Transferase</keyword>
<feature type="domain" description="Pyruvate kinase barrel" evidence="12">
    <location>
        <begin position="128"/>
        <end position="283"/>
    </location>
</feature>
<keyword evidence="6" id="KW-0547">Nucleotide-binding</keyword>
<dbReference type="GO" id="GO:0005524">
    <property type="term" value="F:ATP binding"/>
    <property type="evidence" value="ECO:0007669"/>
    <property type="project" value="UniProtKB-KW"/>
</dbReference>